<feature type="binding site" evidence="13">
    <location>
        <position position="79"/>
    </location>
    <ligand>
        <name>Na(+)</name>
        <dbReference type="ChEBI" id="CHEBI:29101"/>
        <note>structural</note>
    </ligand>
</feature>
<comment type="catalytic activity">
    <reaction evidence="11">
        <text>fluoride(in) = fluoride(out)</text>
        <dbReference type="Rhea" id="RHEA:76159"/>
        <dbReference type="ChEBI" id="CHEBI:17051"/>
    </reaction>
    <physiologicalReaction direction="left-to-right" evidence="11">
        <dbReference type="Rhea" id="RHEA:76160"/>
    </physiologicalReaction>
</comment>
<organism evidence="14 15">
    <name type="scientific">Galbitalea soli</name>
    <dbReference type="NCBI Taxonomy" id="1268042"/>
    <lineage>
        <taxon>Bacteria</taxon>
        <taxon>Bacillati</taxon>
        <taxon>Actinomycetota</taxon>
        <taxon>Actinomycetes</taxon>
        <taxon>Micrococcales</taxon>
        <taxon>Microbacteriaceae</taxon>
        <taxon>Galbitalea</taxon>
    </lineage>
</organism>
<evidence type="ECO:0000256" key="5">
    <source>
        <dbReference type="ARBA" id="ARBA00022723"/>
    </source>
</evidence>
<keyword evidence="8 13" id="KW-0472">Membrane</keyword>
<dbReference type="HAMAP" id="MF_00454">
    <property type="entry name" value="FluC"/>
    <property type="match status" value="1"/>
</dbReference>
<keyword evidence="4 13" id="KW-0812">Transmembrane</keyword>
<evidence type="ECO:0000313" key="14">
    <source>
        <dbReference type="EMBL" id="NEM90681.1"/>
    </source>
</evidence>
<name>A0A7C9TQ44_9MICO</name>
<dbReference type="RefSeq" id="WP_163472303.1">
    <property type="nucleotide sequence ID" value="NZ_JAAGWZ010000001.1"/>
</dbReference>
<dbReference type="AlphaFoldDB" id="A0A7C9TQ44"/>
<feature type="binding site" evidence="13">
    <location>
        <position position="76"/>
    </location>
    <ligand>
        <name>Na(+)</name>
        <dbReference type="ChEBI" id="CHEBI:29101"/>
        <note>structural</note>
    </ligand>
</feature>
<keyword evidence="13" id="KW-0915">Sodium</keyword>
<evidence type="ECO:0000313" key="15">
    <source>
        <dbReference type="Proteomes" id="UP000479756"/>
    </source>
</evidence>
<keyword evidence="9 13" id="KW-0407">Ion channel</keyword>
<keyword evidence="2 13" id="KW-0813">Transport</keyword>
<accession>A0A7C9TQ44</accession>
<feature type="transmembrane region" description="Helical" evidence="13">
    <location>
        <begin position="35"/>
        <end position="62"/>
    </location>
</feature>
<feature type="transmembrane region" description="Helical" evidence="13">
    <location>
        <begin position="98"/>
        <end position="121"/>
    </location>
</feature>
<evidence type="ECO:0000256" key="9">
    <source>
        <dbReference type="ARBA" id="ARBA00023303"/>
    </source>
</evidence>
<keyword evidence="6 13" id="KW-1133">Transmembrane helix</keyword>
<evidence type="ECO:0000256" key="6">
    <source>
        <dbReference type="ARBA" id="ARBA00022989"/>
    </source>
</evidence>
<dbReference type="Proteomes" id="UP000479756">
    <property type="component" value="Unassembled WGS sequence"/>
</dbReference>
<dbReference type="PANTHER" id="PTHR28259:SF16">
    <property type="entry name" value="FLUORIDE-SPECIFIC ION CHANNEL FLUC 2"/>
    <property type="match status" value="1"/>
</dbReference>
<sequence length="125" mass="12598">MTPLLFLGIAVAGGVGAALRFFVDGLVRSRWPAGFPVGTALINVSGSLVLGFVAGLLGHGALPPGWELVLGTGLMGGYTTFSTASVESVRLIQARRYAAGALNLFGVLVLAVAAGALGLWLGGFV</sequence>
<reference evidence="14 15" key="1">
    <citation type="journal article" date="2014" name="Int. J. Syst. Evol. Microbiol.">
        <title>Description of Galbitalea soli gen. nov., sp. nov., and Frondihabitans sucicola sp. nov.</title>
        <authorList>
            <person name="Kim S.J."/>
            <person name="Lim J.M."/>
            <person name="Ahn J.H."/>
            <person name="Weon H.Y."/>
            <person name="Hamada M."/>
            <person name="Suzuki K."/>
            <person name="Ahn T.Y."/>
            <person name="Kwon S.W."/>
        </authorList>
    </citation>
    <scope>NUCLEOTIDE SEQUENCE [LARGE SCALE GENOMIC DNA]</scope>
    <source>
        <strain evidence="14 15">NBRC 108727</strain>
    </source>
</reference>
<protein>
    <recommendedName>
        <fullName evidence="13">Fluoride-specific ion channel FluC</fullName>
    </recommendedName>
</protein>
<evidence type="ECO:0000256" key="1">
    <source>
        <dbReference type="ARBA" id="ARBA00004651"/>
    </source>
</evidence>
<comment type="subcellular location">
    <subcellularLocation>
        <location evidence="1 13">Cell membrane</location>
        <topology evidence="1 13">Multi-pass membrane protein</topology>
    </subcellularLocation>
</comment>
<evidence type="ECO:0000256" key="12">
    <source>
        <dbReference type="ARBA" id="ARBA00049940"/>
    </source>
</evidence>
<keyword evidence="5 13" id="KW-0479">Metal-binding</keyword>
<dbReference type="GO" id="GO:0140114">
    <property type="term" value="P:cellular detoxification of fluoride"/>
    <property type="evidence" value="ECO:0007669"/>
    <property type="project" value="UniProtKB-UniRule"/>
</dbReference>
<comment type="activity regulation">
    <text evidence="13">Na(+) is not transported, but it plays an essential structural role and its presence is essential for fluoride channel function.</text>
</comment>
<evidence type="ECO:0000256" key="13">
    <source>
        <dbReference type="HAMAP-Rule" id="MF_00454"/>
    </source>
</evidence>
<evidence type="ECO:0000256" key="11">
    <source>
        <dbReference type="ARBA" id="ARBA00035585"/>
    </source>
</evidence>
<evidence type="ECO:0000256" key="8">
    <source>
        <dbReference type="ARBA" id="ARBA00023136"/>
    </source>
</evidence>
<feature type="transmembrane region" description="Helical" evidence="13">
    <location>
        <begin position="6"/>
        <end position="23"/>
    </location>
</feature>
<keyword evidence="15" id="KW-1185">Reference proteome</keyword>
<dbReference type="GO" id="GO:0005886">
    <property type="term" value="C:plasma membrane"/>
    <property type="evidence" value="ECO:0007669"/>
    <property type="project" value="UniProtKB-SubCell"/>
</dbReference>
<dbReference type="Pfam" id="PF02537">
    <property type="entry name" value="CRCB"/>
    <property type="match status" value="1"/>
</dbReference>
<feature type="transmembrane region" description="Helical" evidence="13">
    <location>
        <begin position="68"/>
        <end position="86"/>
    </location>
</feature>
<proteinExistence type="inferred from homology"/>
<evidence type="ECO:0000256" key="4">
    <source>
        <dbReference type="ARBA" id="ARBA00022692"/>
    </source>
</evidence>
<dbReference type="GO" id="GO:0046872">
    <property type="term" value="F:metal ion binding"/>
    <property type="evidence" value="ECO:0007669"/>
    <property type="project" value="UniProtKB-KW"/>
</dbReference>
<dbReference type="GO" id="GO:0062054">
    <property type="term" value="F:fluoride channel activity"/>
    <property type="evidence" value="ECO:0007669"/>
    <property type="project" value="UniProtKB-UniRule"/>
</dbReference>
<gene>
    <name evidence="13 14" type="primary">crcB</name>
    <name evidence="13" type="synonym">fluC</name>
    <name evidence="14" type="ORF">G3T37_04860</name>
</gene>
<dbReference type="InterPro" id="IPR003691">
    <property type="entry name" value="FluC"/>
</dbReference>
<evidence type="ECO:0000256" key="2">
    <source>
        <dbReference type="ARBA" id="ARBA00022448"/>
    </source>
</evidence>
<evidence type="ECO:0000256" key="10">
    <source>
        <dbReference type="ARBA" id="ARBA00035120"/>
    </source>
</evidence>
<dbReference type="EMBL" id="JAAGWZ010000001">
    <property type="protein sequence ID" value="NEM90681.1"/>
    <property type="molecule type" value="Genomic_DNA"/>
</dbReference>
<comment type="caution">
    <text evidence="14">The sequence shown here is derived from an EMBL/GenBank/DDBJ whole genome shotgun (WGS) entry which is preliminary data.</text>
</comment>
<dbReference type="PANTHER" id="PTHR28259">
    <property type="entry name" value="FLUORIDE EXPORT PROTEIN 1-RELATED"/>
    <property type="match status" value="1"/>
</dbReference>
<evidence type="ECO:0000256" key="3">
    <source>
        <dbReference type="ARBA" id="ARBA00022475"/>
    </source>
</evidence>
<comment type="function">
    <text evidence="12 13">Fluoride-specific ion channel. Important for reducing fluoride concentration in the cell, thus reducing its toxicity.</text>
</comment>
<comment type="similarity">
    <text evidence="10 13">Belongs to the fluoride channel Fluc/FEX (TC 1.A.43) family.</text>
</comment>
<dbReference type="NCBIfam" id="TIGR00494">
    <property type="entry name" value="crcB"/>
    <property type="match status" value="1"/>
</dbReference>
<keyword evidence="7 13" id="KW-0406">Ion transport</keyword>
<evidence type="ECO:0000256" key="7">
    <source>
        <dbReference type="ARBA" id="ARBA00023065"/>
    </source>
</evidence>
<keyword evidence="3 13" id="KW-1003">Cell membrane</keyword>